<feature type="coiled-coil region" evidence="1">
    <location>
        <begin position="36"/>
        <end position="63"/>
    </location>
</feature>
<keyword evidence="1" id="KW-0175">Coiled coil</keyword>
<reference evidence="2 3" key="1">
    <citation type="submission" date="2013-07" db="EMBL/GenBank/DDBJ databases">
        <authorList>
            <person name="Weinstock G."/>
            <person name="Sodergren E."/>
            <person name="Wylie T."/>
            <person name="Fulton L."/>
            <person name="Fulton R."/>
            <person name="Fronick C."/>
            <person name="O'Laughlin M."/>
            <person name="Godfrey J."/>
            <person name="Miner T."/>
            <person name="Herter B."/>
            <person name="Appelbaum E."/>
            <person name="Cordes M."/>
            <person name="Lek S."/>
            <person name="Wollam A."/>
            <person name="Pepin K.H."/>
            <person name="Palsikar V.B."/>
            <person name="Mitreva M."/>
            <person name="Wilson R.K."/>
        </authorList>
    </citation>
    <scope>NUCLEOTIDE SEQUENCE [LARGE SCALE GENOMIC DNA]</scope>
    <source>
        <strain evidence="2 3">ATCC 27760</strain>
    </source>
</reference>
<evidence type="ECO:0008006" key="4">
    <source>
        <dbReference type="Google" id="ProtNLM"/>
    </source>
</evidence>
<evidence type="ECO:0000313" key="2">
    <source>
        <dbReference type="EMBL" id="ERJ87749.1"/>
    </source>
</evidence>
<name>U2LE43_9FIRM</name>
<dbReference type="GeneID" id="93693266"/>
<dbReference type="RefSeq" id="WP_021681472.1">
    <property type="nucleotide sequence ID" value="NZ_KI260354.1"/>
</dbReference>
<dbReference type="eggNOG" id="ENOG5032Q18">
    <property type="taxonomic scope" value="Bacteria"/>
</dbReference>
<accession>U2LE43</accession>
<dbReference type="PATRIC" id="fig|411473.3.peg.2714"/>
<comment type="caution">
    <text evidence="2">The sequence shown here is derived from an EMBL/GenBank/DDBJ whole genome shotgun (WGS) entry which is preliminary data.</text>
</comment>
<organism evidence="2 3">
    <name type="scientific">Ruminococcus callidus ATCC 27760</name>
    <dbReference type="NCBI Taxonomy" id="411473"/>
    <lineage>
        <taxon>Bacteria</taxon>
        <taxon>Bacillati</taxon>
        <taxon>Bacillota</taxon>
        <taxon>Clostridia</taxon>
        <taxon>Eubacteriales</taxon>
        <taxon>Oscillospiraceae</taxon>
        <taxon>Ruminococcus</taxon>
    </lineage>
</organism>
<protein>
    <recommendedName>
        <fullName evidence="4">DUF2383 domain-containing protein</fullName>
    </recommendedName>
</protein>
<dbReference type="STRING" id="411473.RUMCAL_03243"/>
<dbReference type="Proteomes" id="UP000016662">
    <property type="component" value="Unassembled WGS sequence"/>
</dbReference>
<evidence type="ECO:0000313" key="3">
    <source>
        <dbReference type="Proteomes" id="UP000016662"/>
    </source>
</evidence>
<sequence>MTSQEQHVLDEFYKNAVMGADATSTILPKADHPDLRQELCKQLEFYQSRKEEIRSQMQQAHVQPVQQSDMAKFWANANIQLHCLGGASANEIAKLMLKGTNTGVVQLTEVLHNSPDISDQLKRQGKAFVRHEEAYMERLKAYL</sequence>
<evidence type="ECO:0000256" key="1">
    <source>
        <dbReference type="SAM" id="Coils"/>
    </source>
</evidence>
<gene>
    <name evidence="2" type="ORF">RUMCAL_03243</name>
</gene>
<dbReference type="EMBL" id="AWVF01000433">
    <property type="protein sequence ID" value="ERJ87749.1"/>
    <property type="molecule type" value="Genomic_DNA"/>
</dbReference>
<proteinExistence type="predicted"/>
<dbReference type="AlphaFoldDB" id="U2LE43"/>
<dbReference type="HOGENOM" id="CLU_143970_2_0_9"/>
<keyword evidence="3" id="KW-1185">Reference proteome</keyword>
<dbReference type="OrthoDB" id="9792639at2"/>